<evidence type="ECO:0000259" key="4">
    <source>
        <dbReference type="PROSITE" id="PS50043"/>
    </source>
</evidence>
<dbReference type="GO" id="GO:0006508">
    <property type="term" value="P:proteolysis"/>
    <property type="evidence" value="ECO:0007669"/>
    <property type="project" value="UniProtKB-KW"/>
</dbReference>
<dbReference type="PRINTS" id="PR00038">
    <property type="entry name" value="HTHLUXR"/>
</dbReference>
<name>A0A0M6YB21_9HYPH</name>
<protein>
    <submittedName>
        <fullName evidence="5">Protease production enhancer protein</fullName>
    </submittedName>
</protein>
<evidence type="ECO:0000256" key="3">
    <source>
        <dbReference type="ARBA" id="ARBA00023163"/>
    </source>
</evidence>
<dbReference type="Gene3D" id="3.40.50.2300">
    <property type="match status" value="1"/>
</dbReference>
<reference evidence="6" key="1">
    <citation type="submission" date="2015-07" db="EMBL/GenBank/DDBJ databases">
        <authorList>
            <person name="Rodrigo-Torres Lidia"/>
            <person name="Arahal R.David."/>
        </authorList>
    </citation>
    <scope>NUCLEOTIDE SEQUENCE [LARGE SCALE GENOMIC DNA]</scope>
    <source>
        <strain evidence="6">CECT 4801</strain>
    </source>
</reference>
<evidence type="ECO:0000256" key="1">
    <source>
        <dbReference type="ARBA" id="ARBA00023015"/>
    </source>
</evidence>
<dbReference type="Proteomes" id="UP000048926">
    <property type="component" value="Unassembled WGS sequence"/>
</dbReference>
<keyword evidence="1" id="KW-0805">Transcription regulation</keyword>
<keyword evidence="2" id="KW-0238">DNA-binding</keyword>
<proteinExistence type="predicted"/>
<dbReference type="PANTHER" id="PTHR44688:SF16">
    <property type="entry name" value="DNA-BINDING TRANSCRIPTIONAL ACTIVATOR DEVR_DOSR"/>
    <property type="match status" value="1"/>
</dbReference>
<dbReference type="Pfam" id="PF00196">
    <property type="entry name" value="GerE"/>
    <property type="match status" value="1"/>
</dbReference>
<evidence type="ECO:0000313" key="6">
    <source>
        <dbReference type="Proteomes" id="UP000048926"/>
    </source>
</evidence>
<feature type="domain" description="HTH luxR-type" evidence="4">
    <location>
        <begin position="163"/>
        <end position="228"/>
    </location>
</feature>
<evidence type="ECO:0000256" key="2">
    <source>
        <dbReference type="ARBA" id="ARBA00023125"/>
    </source>
</evidence>
<dbReference type="OrthoDB" id="9810375at2"/>
<dbReference type="CDD" id="cd06170">
    <property type="entry name" value="LuxR_C_like"/>
    <property type="match status" value="1"/>
</dbReference>
<organism evidence="5 6">
    <name type="scientific">Roseibium aggregatum</name>
    <dbReference type="NCBI Taxonomy" id="187304"/>
    <lineage>
        <taxon>Bacteria</taxon>
        <taxon>Pseudomonadati</taxon>
        <taxon>Pseudomonadota</taxon>
        <taxon>Alphaproteobacteria</taxon>
        <taxon>Hyphomicrobiales</taxon>
        <taxon>Stappiaceae</taxon>
        <taxon>Roseibium</taxon>
    </lineage>
</organism>
<dbReference type="GO" id="GO:0003677">
    <property type="term" value="F:DNA binding"/>
    <property type="evidence" value="ECO:0007669"/>
    <property type="project" value="UniProtKB-KW"/>
</dbReference>
<dbReference type="GO" id="GO:0006355">
    <property type="term" value="P:regulation of DNA-templated transcription"/>
    <property type="evidence" value="ECO:0007669"/>
    <property type="project" value="InterPro"/>
</dbReference>
<dbReference type="EMBL" id="CXST01000004">
    <property type="protein sequence ID" value="CTQ46888.1"/>
    <property type="molecule type" value="Genomic_DNA"/>
</dbReference>
<accession>A0A0M6YB21</accession>
<keyword evidence="5" id="KW-0645">Protease</keyword>
<dbReference type="PROSITE" id="PS00622">
    <property type="entry name" value="HTH_LUXR_1"/>
    <property type="match status" value="1"/>
</dbReference>
<dbReference type="PROSITE" id="PS50043">
    <property type="entry name" value="HTH_LUXR_2"/>
    <property type="match status" value="1"/>
</dbReference>
<keyword evidence="3" id="KW-0804">Transcription</keyword>
<dbReference type="InterPro" id="IPR016032">
    <property type="entry name" value="Sig_transdc_resp-reg_C-effctor"/>
</dbReference>
<keyword evidence="5" id="KW-0378">Hydrolase</keyword>
<dbReference type="AlphaFoldDB" id="A0A0M6YB21"/>
<dbReference type="InterPro" id="IPR000792">
    <property type="entry name" value="Tscrpt_reg_LuxR_C"/>
</dbReference>
<keyword evidence="6" id="KW-1185">Reference proteome</keyword>
<dbReference type="SUPFAM" id="SSF46894">
    <property type="entry name" value="C-terminal effector domain of the bipartite response regulators"/>
    <property type="match status" value="1"/>
</dbReference>
<dbReference type="RefSeq" id="WP_082444760.1">
    <property type="nucleotide sequence ID" value="NZ_CXST01000004.1"/>
</dbReference>
<dbReference type="GO" id="GO:0008233">
    <property type="term" value="F:peptidase activity"/>
    <property type="evidence" value="ECO:0007669"/>
    <property type="project" value="UniProtKB-KW"/>
</dbReference>
<dbReference type="PANTHER" id="PTHR44688">
    <property type="entry name" value="DNA-BINDING TRANSCRIPTIONAL ACTIVATOR DEVR_DOSR"/>
    <property type="match status" value="1"/>
</dbReference>
<evidence type="ECO:0000313" key="5">
    <source>
        <dbReference type="EMBL" id="CTQ46888.1"/>
    </source>
</evidence>
<dbReference type="SMART" id="SM00421">
    <property type="entry name" value="HTH_LUXR"/>
    <property type="match status" value="1"/>
</dbReference>
<sequence length="235" mass="26176">MSEHLRYLFFIGPRDKLPKPLENSLVRELPGLVVQVSTDWDVLVEKAEQEGVLPSLILVDEAFGAMNPDLLQVFQDTYPNAILCLTYNGEYTSKLHIRKCLKTGIINNVIPMNLRLDLWLYAIQIMLHGGSYMPPDLVELLEIDRSMQLEKARKATAASGVSGAHIVSSLTPREREVLELIARGQQNKHIAANLSLSEHTIKLHIHHIISKMGVSNRTEAAAAYLQIHRSAGGNG</sequence>
<gene>
    <name evidence="5" type="primary">degU_2</name>
    <name evidence="5" type="ORF">LAL4801_05348</name>
</gene>